<dbReference type="PROSITE" id="PS50103">
    <property type="entry name" value="ZF_C3H1"/>
    <property type="match status" value="1"/>
</dbReference>
<evidence type="ECO:0000313" key="10">
    <source>
        <dbReference type="Proteomes" id="UP001341281"/>
    </source>
</evidence>
<accession>A0AAQ3WM91</accession>
<evidence type="ECO:0000256" key="3">
    <source>
        <dbReference type="ARBA" id="ARBA00022833"/>
    </source>
</evidence>
<dbReference type="Gene3D" id="1.25.40.20">
    <property type="entry name" value="Ankyrin repeat-containing domain"/>
    <property type="match status" value="1"/>
</dbReference>
<dbReference type="PANTHER" id="PTHR14493:SF50">
    <property type="entry name" value="RING FINGER PROTEIN UNKEMPT"/>
    <property type="match status" value="1"/>
</dbReference>
<feature type="zinc finger region" description="C3H1-type" evidence="6">
    <location>
        <begin position="364"/>
        <end position="392"/>
    </location>
</feature>
<keyword evidence="3 6" id="KW-0862">Zinc</keyword>
<dbReference type="Proteomes" id="UP001341281">
    <property type="component" value="Chromosome 03"/>
</dbReference>
<keyword evidence="5" id="KW-0040">ANK repeat</keyword>
<sequence>MTGGPYWDRAPPISEVPRQRTGRSWTWCPRNKTIVSASLLGRLGRQPPPPATSAREEGKKLVGSRWIGFDYDRSAAGRCAELFPCTTSGAMGDLADLACVGDGARSHLAAAGERDRLAALLELAAADDAAGFREALSEGDAAELADGVGLWYGRSKAYEPRTPLMVAATYGSAEVVSLLLGLGCVDVNRRPGVDGATPLHCAASGGSRNAAAIVKQLLAAGADPVTPDSAGRFPADVILAPPASPDAVGDLEMLLGRRRGLAVATSVPSGSSSPPLSSSPDEGNRSPSSRSSSLSPITVDRAKKEYPVDPTLPDIKSSVYASDEFRMFAFKVRPCSRAYSHDWTECPFVHPGENARRRDPRKHPYTAVPCPNFRRPGGCPSGDSCEFSHGVFESWLHPSQYRTRLCKEGTACARRICFFAHDEDELRHVPHNSGAGLLSPRATSSIDMTAAAAALGLLPGSPTRHFVPPPLSPSAANNGGGAAAHWLQGSRLRSSFNARDAQVDDLSSLLEWESKYLGALSLPQSSRSQPRLSTGLSIRPTAIAPSNLEEMYASDMAMSPRFTNDQGHSVYSPAHKSALLNKLHQQKGLLSPVNTNRMYSSRGLDPSVIHSPFGGMSPRSPRTMEPTSPLSTRIGAGVTQRDMFDQFSSMNKNQVPSVASPRNLTASWGNIGTPKSNVDWGVDDEELVRLRHSVQPANVEEQEPDVSWVQSLVNHAELSGKRGEITGMASRLMNRPDLSSQGELLDQSVIASWLEQQMHLEPK</sequence>
<evidence type="ECO:0000256" key="2">
    <source>
        <dbReference type="ARBA" id="ARBA00022771"/>
    </source>
</evidence>
<dbReference type="AlphaFoldDB" id="A0AAQ3WM91"/>
<evidence type="ECO:0000256" key="1">
    <source>
        <dbReference type="ARBA" id="ARBA00022723"/>
    </source>
</evidence>
<dbReference type="InterPro" id="IPR036770">
    <property type="entry name" value="Ankyrin_rpt-contain_sf"/>
</dbReference>
<proteinExistence type="predicted"/>
<dbReference type="PROSITE" id="PS50088">
    <property type="entry name" value="ANK_REPEAT"/>
    <property type="match status" value="2"/>
</dbReference>
<feature type="repeat" description="ANK" evidence="5">
    <location>
        <begin position="194"/>
        <end position="229"/>
    </location>
</feature>
<dbReference type="GO" id="GO:0008270">
    <property type="term" value="F:zinc ion binding"/>
    <property type="evidence" value="ECO:0007669"/>
    <property type="project" value="UniProtKB-KW"/>
</dbReference>
<dbReference type="SMART" id="SM00356">
    <property type="entry name" value="ZnF_C3H1"/>
    <property type="match status" value="2"/>
</dbReference>
<keyword evidence="10" id="KW-1185">Reference proteome</keyword>
<protein>
    <recommendedName>
        <fullName evidence="8">C3H1-type domain-containing protein</fullName>
    </recommendedName>
</protein>
<evidence type="ECO:0000256" key="5">
    <source>
        <dbReference type="PROSITE-ProRule" id="PRU00023"/>
    </source>
</evidence>
<dbReference type="PROSITE" id="PS50297">
    <property type="entry name" value="ANK_REP_REGION"/>
    <property type="match status" value="2"/>
</dbReference>
<evidence type="ECO:0000256" key="4">
    <source>
        <dbReference type="ARBA" id="ARBA00023125"/>
    </source>
</evidence>
<dbReference type="Gene3D" id="3.30.1370.210">
    <property type="match status" value="1"/>
</dbReference>
<dbReference type="InterPro" id="IPR036855">
    <property type="entry name" value="Znf_CCCH_sf"/>
</dbReference>
<feature type="domain" description="C3H1-type" evidence="8">
    <location>
        <begin position="364"/>
        <end position="392"/>
    </location>
</feature>
<feature type="region of interest" description="Disordered" evidence="7">
    <location>
        <begin position="264"/>
        <end position="302"/>
    </location>
</feature>
<reference evidence="9 10" key="1">
    <citation type="submission" date="2024-02" db="EMBL/GenBank/DDBJ databases">
        <title>High-quality chromosome-scale genome assembly of Pensacola bahiagrass (Paspalum notatum Flugge var. saurae).</title>
        <authorList>
            <person name="Vega J.M."/>
            <person name="Podio M."/>
            <person name="Orjuela J."/>
            <person name="Siena L.A."/>
            <person name="Pessino S.C."/>
            <person name="Combes M.C."/>
            <person name="Mariac C."/>
            <person name="Albertini E."/>
            <person name="Pupilli F."/>
            <person name="Ortiz J.P.A."/>
            <person name="Leblanc O."/>
        </authorList>
    </citation>
    <scope>NUCLEOTIDE SEQUENCE [LARGE SCALE GENOMIC DNA]</scope>
    <source>
        <strain evidence="9">R1</strain>
        <tissue evidence="9">Leaf</tissue>
    </source>
</reference>
<dbReference type="SMART" id="SM00248">
    <property type="entry name" value="ANK"/>
    <property type="match status" value="2"/>
</dbReference>
<dbReference type="GO" id="GO:0003677">
    <property type="term" value="F:DNA binding"/>
    <property type="evidence" value="ECO:0007669"/>
    <property type="project" value="UniProtKB-KW"/>
</dbReference>
<name>A0AAQ3WM91_PASNO</name>
<keyword evidence="1 6" id="KW-0479">Metal-binding</keyword>
<dbReference type="Pfam" id="PF25512">
    <property type="entry name" value="zf-CCCH_AtC3H23"/>
    <property type="match status" value="1"/>
</dbReference>
<dbReference type="Pfam" id="PF12796">
    <property type="entry name" value="Ank_2"/>
    <property type="match status" value="1"/>
</dbReference>
<keyword evidence="2 6" id="KW-0863">Zinc-finger</keyword>
<feature type="region of interest" description="Disordered" evidence="7">
    <location>
        <begin position="605"/>
        <end position="632"/>
    </location>
</feature>
<dbReference type="InterPro" id="IPR045234">
    <property type="entry name" value="Unkempt-like"/>
</dbReference>
<dbReference type="GO" id="GO:0010468">
    <property type="term" value="P:regulation of gene expression"/>
    <property type="evidence" value="ECO:0007669"/>
    <property type="project" value="UniProtKB-ARBA"/>
</dbReference>
<feature type="region of interest" description="Disordered" evidence="7">
    <location>
        <begin position="1"/>
        <end position="22"/>
    </location>
</feature>
<dbReference type="InterPro" id="IPR057444">
    <property type="entry name" value="Znf-CCCH_AtC3H23-like"/>
</dbReference>
<organism evidence="9 10">
    <name type="scientific">Paspalum notatum var. saurae</name>
    <dbReference type="NCBI Taxonomy" id="547442"/>
    <lineage>
        <taxon>Eukaryota</taxon>
        <taxon>Viridiplantae</taxon>
        <taxon>Streptophyta</taxon>
        <taxon>Embryophyta</taxon>
        <taxon>Tracheophyta</taxon>
        <taxon>Spermatophyta</taxon>
        <taxon>Magnoliopsida</taxon>
        <taxon>Liliopsida</taxon>
        <taxon>Poales</taxon>
        <taxon>Poaceae</taxon>
        <taxon>PACMAD clade</taxon>
        <taxon>Panicoideae</taxon>
        <taxon>Andropogonodae</taxon>
        <taxon>Paspaleae</taxon>
        <taxon>Paspalinae</taxon>
        <taxon>Paspalum</taxon>
    </lineage>
</organism>
<dbReference type="SUPFAM" id="SSF48403">
    <property type="entry name" value="Ankyrin repeat"/>
    <property type="match status" value="1"/>
</dbReference>
<keyword evidence="4" id="KW-0238">DNA-binding</keyword>
<feature type="repeat" description="ANK" evidence="5">
    <location>
        <begin position="159"/>
        <end position="183"/>
    </location>
</feature>
<evidence type="ECO:0000256" key="7">
    <source>
        <dbReference type="SAM" id="MobiDB-lite"/>
    </source>
</evidence>
<dbReference type="InterPro" id="IPR002110">
    <property type="entry name" value="Ankyrin_rpt"/>
</dbReference>
<evidence type="ECO:0000313" key="9">
    <source>
        <dbReference type="EMBL" id="WVZ66396.1"/>
    </source>
</evidence>
<dbReference type="PANTHER" id="PTHR14493">
    <property type="entry name" value="UNKEMPT FAMILY MEMBER"/>
    <property type="match status" value="1"/>
</dbReference>
<gene>
    <name evidence="9" type="ORF">U9M48_015617</name>
</gene>
<dbReference type="Pfam" id="PF00642">
    <property type="entry name" value="zf-CCCH"/>
    <property type="match status" value="1"/>
</dbReference>
<dbReference type="EMBL" id="CP144747">
    <property type="protein sequence ID" value="WVZ66396.1"/>
    <property type="molecule type" value="Genomic_DNA"/>
</dbReference>
<evidence type="ECO:0000256" key="6">
    <source>
        <dbReference type="PROSITE-ProRule" id="PRU00723"/>
    </source>
</evidence>
<dbReference type="SUPFAM" id="SSF90229">
    <property type="entry name" value="CCCH zinc finger"/>
    <property type="match status" value="1"/>
</dbReference>
<evidence type="ECO:0000259" key="8">
    <source>
        <dbReference type="PROSITE" id="PS50103"/>
    </source>
</evidence>
<feature type="compositionally biased region" description="Low complexity" evidence="7">
    <location>
        <begin position="266"/>
        <end position="296"/>
    </location>
</feature>
<dbReference type="InterPro" id="IPR000571">
    <property type="entry name" value="Znf_CCCH"/>
</dbReference>